<dbReference type="PANTHER" id="PTHR11895:SF176">
    <property type="entry name" value="AMIDASE AMID-RELATED"/>
    <property type="match status" value="1"/>
</dbReference>
<dbReference type="PROSITE" id="PS00571">
    <property type="entry name" value="AMIDASES"/>
    <property type="match status" value="1"/>
</dbReference>
<evidence type="ECO:0000313" key="3">
    <source>
        <dbReference type="Proteomes" id="UP000054935"/>
    </source>
</evidence>
<name>A0A0P1GK34_9RHOB</name>
<dbReference type="GO" id="GO:0016740">
    <property type="term" value="F:transferase activity"/>
    <property type="evidence" value="ECO:0007669"/>
    <property type="project" value="UniProtKB-KW"/>
</dbReference>
<dbReference type="Proteomes" id="UP000054935">
    <property type="component" value="Unassembled WGS sequence"/>
</dbReference>
<dbReference type="RefSeq" id="WP_058249125.1">
    <property type="nucleotide sequence ID" value="NZ_CYSE01000010.1"/>
</dbReference>
<gene>
    <name evidence="2" type="primary">gatA_3</name>
    <name evidence="2" type="ORF">TRN7648_03754</name>
</gene>
<accession>A0A0P1GK34</accession>
<keyword evidence="2" id="KW-0436">Ligase</keyword>
<keyword evidence="3" id="KW-1185">Reference proteome</keyword>
<dbReference type="STRING" id="441103.TRN7648_03754"/>
<feature type="domain" description="Amidase" evidence="1">
    <location>
        <begin position="97"/>
        <end position="460"/>
    </location>
</feature>
<dbReference type="InterPro" id="IPR023631">
    <property type="entry name" value="Amidase_dom"/>
</dbReference>
<dbReference type="InterPro" id="IPR020556">
    <property type="entry name" value="Amidase_CS"/>
</dbReference>
<dbReference type="InterPro" id="IPR036928">
    <property type="entry name" value="AS_sf"/>
</dbReference>
<dbReference type="AlphaFoldDB" id="A0A0P1GK34"/>
<organism evidence="2 3">
    <name type="scientific">Tropicibacter naphthalenivorans</name>
    <dbReference type="NCBI Taxonomy" id="441103"/>
    <lineage>
        <taxon>Bacteria</taxon>
        <taxon>Pseudomonadati</taxon>
        <taxon>Pseudomonadota</taxon>
        <taxon>Alphaproteobacteria</taxon>
        <taxon>Rhodobacterales</taxon>
        <taxon>Roseobacteraceae</taxon>
        <taxon>Tropicibacter</taxon>
    </lineage>
</organism>
<keyword evidence="2" id="KW-0808">Transferase</keyword>
<dbReference type="EMBL" id="CYSE01000010">
    <property type="protein sequence ID" value="CUH81980.1"/>
    <property type="molecule type" value="Genomic_DNA"/>
</dbReference>
<dbReference type="GO" id="GO:0016874">
    <property type="term" value="F:ligase activity"/>
    <property type="evidence" value="ECO:0007669"/>
    <property type="project" value="UniProtKB-KW"/>
</dbReference>
<dbReference type="InterPro" id="IPR000120">
    <property type="entry name" value="Amidase"/>
</dbReference>
<dbReference type="Gene3D" id="3.90.1300.10">
    <property type="entry name" value="Amidase signature (AS) domain"/>
    <property type="match status" value="1"/>
</dbReference>
<reference evidence="2 3" key="1">
    <citation type="submission" date="2015-09" db="EMBL/GenBank/DDBJ databases">
        <authorList>
            <consortium name="Swine Surveillance"/>
        </authorList>
    </citation>
    <scope>NUCLEOTIDE SEQUENCE [LARGE SCALE GENOMIC DNA]</scope>
    <source>
        <strain evidence="2 3">CECT 7648</strain>
    </source>
</reference>
<dbReference type="EC" id="6.3.5.-" evidence="2"/>
<dbReference type="Pfam" id="PF01425">
    <property type="entry name" value="Amidase"/>
    <property type="match status" value="1"/>
</dbReference>
<evidence type="ECO:0000313" key="2">
    <source>
        <dbReference type="EMBL" id="CUH81980.1"/>
    </source>
</evidence>
<evidence type="ECO:0000259" key="1">
    <source>
        <dbReference type="Pfam" id="PF01425"/>
    </source>
</evidence>
<sequence>MTAEELDTLLRQAGIALPRQSLARPCPAPKRCWRWRINCQKPMPPMRDLLDQPLRQQATAIAEGRAQISQIMDATLARIHARDPALRAVVHLSGNPTPQSGPLQGLPIGIKDLLDVDGQPTRCGSHAHDAPGPEAAAITRLRAAGLTPLAKLATYEYALTGPAWDQPNQPARNPWNIAHITGGSSSGSAAAVAGGLFRAALGTDTGGSIRAPAAYCGITGLKPTHGTVPDKGCFPLSPSLDVIGPLAATVEDAATVLDALAPGTDACAQLSQPIAGQSIGYARDWFAHDPACHPDVLRAMDDTAASLSQLGARVSLVTLPDYPTLEAAGCVILQAEAWDIHKSRLAHNWQSYGKDARRNLMTGAVLTDTHVARARAIALSFRAKVDELLLSHAALLTPTTLSPAPKFSDFEDGPVWTAMRTLPFNMSGHPAISVPCGLAANGLPLGAQLVAKHHQDALLCQIAHAFEQATPPLGPPPSLPKAQERAEV</sequence>
<dbReference type="PANTHER" id="PTHR11895">
    <property type="entry name" value="TRANSAMIDASE"/>
    <property type="match status" value="1"/>
</dbReference>
<protein>
    <submittedName>
        <fullName evidence="2">Glutamyl-tRNA(Gln) amidotransferase subunit A</fullName>
        <ecNumber evidence="2">6.3.5.-</ecNumber>
    </submittedName>
</protein>
<dbReference type="SUPFAM" id="SSF75304">
    <property type="entry name" value="Amidase signature (AS) enzymes"/>
    <property type="match status" value="1"/>
</dbReference>
<dbReference type="OrthoDB" id="9777859at2"/>
<proteinExistence type="predicted"/>